<evidence type="ECO:0000313" key="3">
    <source>
        <dbReference type="Proteomes" id="UP001516400"/>
    </source>
</evidence>
<accession>A0ABD2MHW4</accession>
<protein>
    <submittedName>
        <fullName evidence="2">Uncharacterized protein</fullName>
    </submittedName>
</protein>
<feature type="compositionally biased region" description="Polar residues" evidence="1">
    <location>
        <begin position="1"/>
        <end position="17"/>
    </location>
</feature>
<dbReference type="Pfam" id="PF15810">
    <property type="entry name" value="CCDC117"/>
    <property type="match status" value="1"/>
</dbReference>
<keyword evidence="3" id="KW-1185">Reference proteome</keyword>
<feature type="region of interest" description="Disordered" evidence="1">
    <location>
        <begin position="1"/>
        <end position="23"/>
    </location>
</feature>
<proteinExistence type="predicted"/>
<comment type="caution">
    <text evidence="2">The sequence shown here is derived from an EMBL/GenBank/DDBJ whole genome shotgun (WGS) entry which is preliminary data.</text>
</comment>
<organism evidence="2 3">
    <name type="scientific">Cryptolaemus montrouzieri</name>
    <dbReference type="NCBI Taxonomy" id="559131"/>
    <lineage>
        <taxon>Eukaryota</taxon>
        <taxon>Metazoa</taxon>
        <taxon>Ecdysozoa</taxon>
        <taxon>Arthropoda</taxon>
        <taxon>Hexapoda</taxon>
        <taxon>Insecta</taxon>
        <taxon>Pterygota</taxon>
        <taxon>Neoptera</taxon>
        <taxon>Endopterygota</taxon>
        <taxon>Coleoptera</taxon>
        <taxon>Polyphaga</taxon>
        <taxon>Cucujiformia</taxon>
        <taxon>Coccinelloidea</taxon>
        <taxon>Coccinellidae</taxon>
        <taxon>Scymninae</taxon>
        <taxon>Scymnini</taxon>
        <taxon>Cryptolaemus</taxon>
    </lineage>
</organism>
<evidence type="ECO:0000256" key="1">
    <source>
        <dbReference type="SAM" id="MobiDB-lite"/>
    </source>
</evidence>
<dbReference type="PANTHER" id="PTHR16246:SF2">
    <property type="entry name" value="HOST CELL FACTOR C1 REGULATOR 1"/>
    <property type="match status" value="1"/>
</dbReference>
<evidence type="ECO:0000313" key="2">
    <source>
        <dbReference type="EMBL" id="KAL3265986.1"/>
    </source>
</evidence>
<dbReference type="Proteomes" id="UP001516400">
    <property type="component" value="Unassembled WGS sequence"/>
</dbReference>
<dbReference type="AlphaFoldDB" id="A0ABD2MHW4"/>
<dbReference type="InterPro" id="IPR031630">
    <property type="entry name" value="CCDC117"/>
</dbReference>
<sequence>MNPSGMTGEPNSLNRPSVFSEHYPPPTRVPFDWNAVPGTSQGPYGDLGAHQNPGFNMQPQIGINVPNFQFSNNQLPFGGTVQFPFPNAHMRNIERPMWSFGCKRKTDSPPPMPAKQHITEEKMSEHLSKLHISSETPSDMESDQVKERRLYMCDEMKKFQAQTESIIPESLLSSINRPCTALVLWKPPSSILVPSLFTRDREDETENNNNNSARDNNPVPTNDMDFDDL</sequence>
<dbReference type="EMBL" id="JABFTP020000001">
    <property type="protein sequence ID" value="KAL3265986.1"/>
    <property type="molecule type" value="Genomic_DNA"/>
</dbReference>
<reference evidence="2 3" key="1">
    <citation type="journal article" date="2021" name="BMC Biol.">
        <title>Horizontally acquired antibacterial genes associated with adaptive radiation of ladybird beetles.</title>
        <authorList>
            <person name="Li H.S."/>
            <person name="Tang X.F."/>
            <person name="Huang Y.H."/>
            <person name="Xu Z.Y."/>
            <person name="Chen M.L."/>
            <person name="Du X.Y."/>
            <person name="Qiu B.Y."/>
            <person name="Chen P.T."/>
            <person name="Zhang W."/>
            <person name="Slipinski A."/>
            <person name="Escalona H.E."/>
            <person name="Waterhouse R.M."/>
            <person name="Zwick A."/>
            <person name="Pang H."/>
        </authorList>
    </citation>
    <scope>NUCLEOTIDE SEQUENCE [LARGE SCALE GENOMIC DNA]</scope>
    <source>
        <strain evidence="2">SYSU2018</strain>
    </source>
</reference>
<dbReference type="PANTHER" id="PTHR16246">
    <property type="entry name" value="HOST CELL FACTOR C1 REGULATOR 1"/>
    <property type="match status" value="1"/>
</dbReference>
<gene>
    <name evidence="2" type="ORF">HHI36_010175</name>
</gene>
<feature type="region of interest" description="Disordered" evidence="1">
    <location>
        <begin position="200"/>
        <end position="229"/>
    </location>
</feature>
<feature type="compositionally biased region" description="Low complexity" evidence="1">
    <location>
        <begin position="207"/>
        <end position="217"/>
    </location>
</feature>
<name>A0ABD2MHW4_9CUCU</name>
<dbReference type="InterPro" id="IPR029195">
    <property type="entry name" value="HCFC1R1"/>
</dbReference>